<dbReference type="AlphaFoldDB" id="A0AAW7I2A8"/>
<name>A0AAW7I2A8_9GAMM</name>
<proteinExistence type="predicted"/>
<reference evidence="1" key="1">
    <citation type="submission" date="2023-08" db="EMBL/GenBank/DDBJ databases">
        <title>WGS of Aeromonas isolates.</title>
        <authorList>
            <person name="Lee H."/>
        </authorList>
    </citation>
    <scope>NUCLEOTIDE SEQUENCE</scope>
    <source>
        <strain evidence="1">SL22</strain>
    </source>
</reference>
<protein>
    <submittedName>
        <fullName evidence="1">Uncharacterized protein</fullName>
    </submittedName>
</protein>
<evidence type="ECO:0000313" key="2">
    <source>
        <dbReference type="Proteomes" id="UP001168216"/>
    </source>
</evidence>
<sequence>MAVVWLMCVPAGRLLDRVYDEPAGYLLASEGGVIHGEQATLLQAN</sequence>
<dbReference type="Proteomes" id="UP001168216">
    <property type="component" value="Unassembled WGS sequence"/>
</dbReference>
<evidence type="ECO:0000313" key="1">
    <source>
        <dbReference type="EMBL" id="MDM5140115.1"/>
    </source>
</evidence>
<dbReference type="RefSeq" id="WP_290021849.1">
    <property type="nucleotide sequence ID" value="NZ_JAOPLV010000004.1"/>
</dbReference>
<gene>
    <name evidence="1" type="ORF">OB959_09900</name>
</gene>
<accession>A0AAW7I2A8</accession>
<dbReference type="EMBL" id="JAOPLV010000004">
    <property type="protein sequence ID" value="MDM5140115.1"/>
    <property type="molecule type" value="Genomic_DNA"/>
</dbReference>
<comment type="caution">
    <text evidence="1">The sequence shown here is derived from an EMBL/GenBank/DDBJ whole genome shotgun (WGS) entry which is preliminary data.</text>
</comment>
<organism evidence="1 2">
    <name type="scientific">Aeromonas bestiarum</name>
    <dbReference type="NCBI Taxonomy" id="105751"/>
    <lineage>
        <taxon>Bacteria</taxon>
        <taxon>Pseudomonadati</taxon>
        <taxon>Pseudomonadota</taxon>
        <taxon>Gammaproteobacteria</taxon>
        <taxon>Aeromonadales</taxon>
        <taxon>Aeromonadaceae</taxon>
        <taxon>Aeromonas</taxon>
    </lineage>
</organism>